<sequence length="288" mass="33866">MKNTNFLYGNFWLWFPFWILLLIVALFTENDLIEGLAASLLLMCLAAMATFHNMDINEKKKKSREELDDYIEFLEIISSRYLAIRKLCDLCNEVTVNDSRFTRGLQVPELTVTTLHTGIKYSKYNFLIKAMLNQEKMKGKRYKALDVITYTDLELRYHNLMSMIEKRNCAHNEIMKKISGVSPYGGEEFFYPNFKEFSQIMSFYELSSFLEQTEKIIIEMNYLIFDYQEVTEHLKNSFAFMFSPEAVREFGGIFEVPLYEDKLKFSYVELSETEVSVLKGSRYPNPIA</sequence>
<dbReference type="AlphaFoldDB" id="C8BWZ7"/>
<proteinExistence type="predicted"/>
<evidence type="ECO:0000313" key="2">
    <source>
        <dbReference type="EMBL" id="ACU42655.1"/>
    </source>
</evidence>
<feature type="transmembrane region" description="Helical" evidence="1">
    <location>
        <begin position="7"/>
        <end position="27"/>
    </location>
</feature>
<organism evidence="2">
    <name type="scientific">Vibrio vulnificus</name>
    <dbReference type="NCBI Taxonomy" id="672"/>
    <lineage>
        <taxon>Bacteria</taxon>
        <taxon>Pseudomonadati</taxon>
        <taxon>Pseudomonadota</taxon>
        <taxon>Gammaproteobacteria</taxon>
        <taxon>Vibrionales</taxon>
        <taxon>Vibrionaceae</taxon>
        <taxon>Vibrio</taxon>
    </lineage>
</organism>
<accession>C8BWZ7</accession>
<protein>
    <submittedName>
        <fullName evidence="2">Uncharacterized protein</fullName>
    </submittedName>
</protein>
<keyword evidence="1" id="KW-0812">Transmembrane</keyword>
<reference evidence="2" key="1">
    <citation type="journal article" date="2009" name="Nucleic Acids Res.">
        <title>Integrase-directed recovery of functional genes from genomic libraries.</title>
        <authorList>
            <person name="Rowe-Magnus D.A."/>
        </authorList>
    </citation>
    <scope>NUCLEOTIDE SEQUENCE</scope>
    <source>
        <strain evidence="2">ATCC 27562</strain>
    </source>
</reference>
<reference evidence="2" key="2">
    <citation type="submission" date="2009-06" db="EMBL/GenBank/DDBJ databases">
        <authorList>
            <person name="Rowe-Magnus D."/>
        </authorList>
    </citation>
    <scope>NUCLEOTIDE SEQUENCE</scope>
    <source>
        <strain evidence="2">ATCC 27562</strain>
    </source>
</reference>
<dbReference type="EMBL" id="GQ292873">
    <property type="protein sequence ID" value="ACU42655.1"/>
    <property type="molecule type" value="Genomic_DNA"/>
</dbReference>
<evidence type="ECO:0000256" key="1">
    <source>
        <dbReference type="SAM" id="Phobius"/>
    </source>
</evidence>
<feature type="transmembrane region" description="Helical" evidence="1">
    <location>
        <begin position="33"/>
        <end position="54"/>
    </location>
</feature>
<name>C8BWZ7_VIBVL</name>
<keyword evidence="1" id="KW-0472">Membrane</keyword>
<keyword evidence="1" id="KW-1133">Transmembrane helix</keyword>